<accession>A0ABQ3XNM3</accession>
<sequence length="283" mass="29459">MDIGIGLPNQVRDVTASIIPRWARRAEETGFATLGSTGRFAYPSVMDTVALAAAAGATSTIKLISHVLLATTWPGVLLAKEAASIDGVSGGRLTLGLGVGVREDDFVVPGHGPRGRGARMDQDLATYRAVWAGEPVAGGEMPVVPAGTRQVPMLFGAMSPAAYRRMAESSDGFIAGTMPASMAGEAFDGARAAWQAAGRTGKPRLVALNYFALGDPDRGLANVGDYYAATGDYRDLAVAGVHTDAAGLRDAIKQFDDLGADELILIPSTDDLDEVTRLADIVL</sequence>
<reference evidence="6 7" key="1">
    <citation type="submission" date="2021-01" db="EMBL/GenBank/DDBJ databases">
        <title>Whole genome shotgun sequence of Actinoplanes couchii NBRC 106145.</title>
        <authorList>
            <person name="Komaki H."/>
            <person name="Tamura T."/>
        </authorList>
    </citation>
    <scope>NUCLEOTIDE SEQUENCE [LARGE SCALE GENOMIC DNA]</scope>
    <source>
        <strain evidence="6 7">NBRC 106145</strain>
    </source>
</reference>
<evidence type="ECO:0000256" key="2">
    <source>
        <dbReference type="ARBA" id="ARBA00022643"/>
    </source>
</evidence>
<evidence type="ECO:0000256" key="3">
    <source>
        <dbReference type="ARBA" id="ARBA00023002"/>
    </source>
</evidence>
<protein>
    <submittedName>
        <fullName evidence="6">Luciferase</fullName>
    </submittedName>
</protein>
<dbReference type="Gene3D" id="3.20.20.30">
    <property type="entry name" value="Luciferase-like domain"/>
    <property type="match status" value="1"/>
</dbReference>
<dbReference type="InterPro" id="IPR011251">
    <property type="entry name" value="Luciferase-like_dom"/>
</dbReference>
<keyword evidence="1" id="KW-0285">Flavoprotein</keyword>
<gene>
    <name evidence="6" type="ORF">Aco03nite_085100</name>
</gene>
<dbReference type="EMBL" id="BOMG01000104">
    <property type="protein sequence ID" value="GID60106.1"/>
    <property type="molecule type" value="Genomic_DNA"/>
</dbReference>
<feature type="domain" description="Luciferase-like" evidence="5">
    <location>
        <begin position="17"/>
        <end position="239"/>
    </location>
</feature>
<dbReference type="RefSeq" id="WP_203806814.1">
    <property type="nucleotide sequence ID" value="NZ_BAAAQE010000094.1"/>
</dbReference>
<organism evidence="6 7">
    <name type="scientific">Actinoplanes couchii</name>
    <dbReference type="NCBI Taxonomy" id="403638"/>
    <lineage>
        <taxon>Bacteria</taxon>
        <taxon>Bacillati</taxon>
        <taxon>Actinomycetota</taxon>
        <taxon>Actinomycetes</taxon>
        <taxon>Micromonosporales</taxon>
        <taxon>Micromonosporaceae</taxon>
        <taxon>Actinoplanes</taxon>
    </lineage>
</organism>
<evidence type="ECO:0000259" key="5">
    <source>
        <dbReference type="Pfam" id="PF00296"/>
    </source>
</evidence>
<dbReference type="Pfam" id="PF00296">
    <property type="entry name" value="Bac_luciferase"/>
    <property type="match status" value="1"/>
</dbReference>
<dbReference type="SUPFAM" id="SSF51679">
    <property type="entry name" value="Bacterial luciferase-like"/>
    <property type="match status" value="1"/>
</dbReference>
<dbReference type="InterPro" id="IPR036661">
    <property type="entry name" value="Luciferase-like_sf"/>
</dbReference>
<dbReference type="Proteomes" id="UP000612282">
    <property type="component" value="Unassembled WGS sequence"/>
</dbReference>
<dbReference type="PANTHER" id="PTHR42847">
    <property type="entry name" value="ALKANESULFONATE MONOOXYGENASE"/>
    <property type="match status" value="1"/>
</dbReference>
<keyword evidence="2" id="KW-0288">FMN</keyword>
<name>A0ABQ3XNM3_9ACTN</name>
<evidence type="ECO:0000313" key="7">
    <source>
        <dbReference type="Proteomes" id="UP000612282"/>
    </source>
</evidence>
<evidence type="ECO:0000256" key="1">
    <source>
        <dbReference type="ARBA" id="ARBA00022630"/>
    </source>
</evidence>
<proteinExistence type="predicted"/>
<dbReference type="InterPro" id="IPR050172">
    <property type="entry name" value="SsuD_RutA_monooxygenase"/>
</dbReference>
<comment type="caution">
    <text evidence="6">The sequence shown here is derived from an EMBL/GenBank/DDBJ whole genome shotgun (WGS) entry which is preliminary data.</text>
</comment>
<keyword evidence="7" id="KW-1185">Reference proteome</keyword>
<evidence type="ECO:0000313" key="6">
    <source>
        <dbReference type="EMBL" id="GID60106.1"/>
    </source>
</evidence>
<dbReference type="PANTHER" id="PTHR42847:SF4">
    <property type="entry name" value="ALKANESULFONATE MONOOXYGENASE-RELATED"/>
    <property type="match status" value="1"/>
</dbReference>
<evidence type="ECO:0000256" key="4">
    <source>
        <dbReference type="ARBA" id="ARBA00023033"/>
    </source>
</evidence>
<keyword evidence="3" id="KW-0560">Oxidoreductase</keyword>
<keyword evidence="4" id="KW-0503">Monooxygenase</keyword>